<organism evidence="1">
    <name type="scientific">Thermosphaera aggregans</name>
    <dbReference type="NCBI Taxonomy" id="54254"/>
    <lineage>
        <taxon>Archaea</taxon>
        <taxon>Thermoproteota</taxon>
        <taxon>Thermoprotei</taxon>
        <taxon>Desulfurococcales</taxon>
        <taxon>Desulfurococcaceae</taxon>
        <taxon>Thermosphaera</taxon>
    </lineage>
</organism>
<reference evidence="1" key="1">
    <citation type="journal article" date="2020" name="mSystems">
        <title>Genome- and Community-Level Interaction Insights into Carbon Utilization and Element Cycling Functions of Hydrothermarchaeota in Hydrothermal Sediment.</title>
        <authorList>
            <person name="Zhou Z."/>
            <person name="Liu Y."/>
            <person name="Xu W."/>
            <person name="Pan J."/>
            <person name="Luo Z.H."/>
            <person name="Li M."/>
        </authorList>
    </citation>
    <scope>NUCLEOTIDE SEQUENCE [LARGE SCALE GENOMIC DNA]</scope>
    <source>
        <strain evidence="1">SpSt-23</strain>
    </source>
</reference>
<dbReference type="EMBL" id="DSJT01000011">
    <property type="protein sequence ID" value="HEF87167.1"/>
    <property type="molecule type" value="Genomic_DNA"/>
</dbReference>
<sequence>MNSYHGYERREGYHRSYHKPREDYQRQPFRKDYEQRERVLQPQPLGDRCNPLCPFFICNKAALFMLNKPFRGKYMRVAYCRLTGGECIGSDCQYSGCKINALLPDGRCAKALEKKSRHVSDEELFRELQSIEDYDVSEFAR</sequence>
<gene>
    <name evidence="1" type="ORF">ENP55_02500</name>
</gene>
<evidence type="ECO:0000313" key="1">
    <source>
        <dbReference type="EMBL" id="HEF87167.1"/>
    </source>
</evidence>
<comment type="caution">
    <text evidence="1">The sequence shown here is derived from an EMBL/GenBank/DDBJ whole genome shotgun (WGS) entry which is preliminary data.</text>
</comment>
<name>A0A7C2G0Y4_9CREN</name>
<dbReference type="AlphaFoldDB" id="A0A7C2G0Y4"/>
<protein>
    <submittedName>
        <fullName evidence="1">Uncharacterized protein</fullName>
    </submittedName>
</protein>
<proteinExistence type="predicted"/>
<accession>A0A7C2G0Y4</accession>